<keyword evidence="3" id="KW-0677">Repeat</keyword>
<dbReference type="OrthoDB" id="341486at2759"/>
<dbReference type="GO" id="GO:0005737">
    <property type="term" value="C:cytoplasm"/>
    <property type="evidence" value="ECO:0007669"/>
    <property type="project" value="TreeGrafter"/>
</dbReference>
<accession>A0A9P0LU06</accession>
<evidence type="ECO:0000313" key="7">
    <source>
        <dbReference type="Proteomes" id="UP001152888"/>
    </source>
</evidence>
<evidence type="ECO:0000256" key="2">
    <source>
        <dbReference type="ARBA" id="ARBA00022574"/>
    </source>
</evidence>
<dbReference type="GO" id="GO:1904263">
    <property type="term" value="P:positive regulation of TORC1 signaling"/>
    <property type="evidence" value="ECO:0007669"/>
    <property type="project" value="TreeGrafter"/>
</dbReference>
<sequence length="859" mass="96536">MTGKLEIQWSPIENKFITWGAGICLYEVYSTLPESVPSSNVFKISESRYAELKTTNGNFNYTRSIDIYPKCEVDLLLAIGLTNGRVSLATFNPSPEHDIKGYVGKELVPRHGRCCNDVLFNPVEGNLLAVGLDKYRADGSVLIWDINRLSSTLGNDSLPMRQSGTAPGNLSLSVSAAAAAAATATAAVEVAKPTHEFGTSETAHSLAWFRGSPRVMAAGMNGKQIKVYDLRDPNKMINSTFTKGVYGVCTNPNNDRYLASFYDTQICLWDIRNFEKPICLLPPGKGVVQIAWCPTKQSALASLQKDSSVLDIFDIQHTSSSEEAEPTVLERVINPGSPHNITSFSWHPIDYNRLLTIALSGTIKDYRVIDRTSINWSARSQIVWSHGPKFLKYIDDSFFEDLSNQFKKRAMQRYGLQENLQKNSDLVKDNMTLANVWNWLHLTEKLSQDGVLRDSHYKHPGIAYILSKIDPEDNKSEEVIIPWSDLGYPNCQGSARYYRHDDRDKALQLCSWPVDRNSPVLLDFLNLLEKSGAYTRAAAVAIFNLKLPLAIDILTRAPDNSEYGSSLNVVAMALSGFSDDPNSVWRQNSIACIPRVKDPYLKAMFCFLTAENYDYSNVLNEKEVAVDDRVALACLYLPDNQLKEYMQTLLEELCKDGNLDGLLVTGNSSDGLKLLQRYLNNTADIQSTALIAMRAFHAHLDSEMVKHWFANYRELLNHWRLYSERADFDIMLASFRPDKKPQPQVHVACNFCGKSISAYIHENMELKAQTKSGITIKLTACPYCRKPLPRCAICLMHMGTTIPESELTKFNDFDNWFTWCQTCRHGGHAGHLSKWFEEHQECPVSDCTCRCDSIDASVV</sequence>
<dbReference type="InterPro" id="IPR015943">
    <property type="entry name" value="WD40/YVTN_repeat-like_dom_sf"/>
</dbReference>
<dbReference type="InterPro" id="IPR001680">
    <property type="entry name" value="WD40_rpt"/>
</dbReference>
<dbReference type="Pfam" id="PF17034">
    <property type="entry name" value="zinc_ribbon_16"/>
    <property type="match status" value="1"/>
</dbReference>
<dbReference type="AlphaFoldDB" id="A0A9P0LU06"/>
<dbReference type="EMBL" id="CAKOFQ010007383">
    <property type="protein sequence ID" value="CAH1999918.1"/>
    <property type="molecule type" value="Genomic_DNA"/>
</dbReference>
<keyword evidence="7" id="KW-1185">Reference proteome</keyword>
<dbReference type="Proteomes" id="UP001152888">
    <property type="component" value="Unassembled WGS sequence"/>
</dbReference>
<dbReference type="InterPro" id="IPR049092">
    <property type="entry name" value="MIOS_a-sol"/>
</dbReference>
<dbReference type="PANTHER" id="PTHR16453">
    <property type="entry name" value="WD40 DOMAIN-CONTAINING PROTEIN MIO FAMILY MEMBER"/>
    <property type="match status" value="1"/>
</dbReference>
<comment type="similarity">
    <text evidence="1">Belongs to the WD repeat mio family.</text>
</comment>
<dbReference type="PANTHER" id="PTHR16453:SF9">
    <property type="entry name" value="GATOR COMPLEX PROTEIN MIOS"/>
    <property type="match status" value="1"/>
</dbReference>
<name>A0A9P0LU06_ACAOB</name>
<evidence type="ECO:0000259" key="5">
    <source>
        <dbReference type="Pfam" id="PF21719"/>
    </source>
</evidence>
<gene>
    <name evidence="6" type="ORF">ACAOBT_LOCUS25248</name>
</gene>
<reference evidence="6" key="1">
    <citation type="submission" date="2022-03" db="EMBL/GenBank/DDBJ databases">
        <authorList>
            <person name="Sayadi A."/>
        </authorList>
    </citation>
    <scope>NUCLEOTIDE SEQUENCE</scope>
</reference>
<evidence type="ECO:0008006" key="8">
    <source>
        <dbReference type="Google" id="ProtNLM"/>
    </source>
</evidence>
<comment type="caution">
    <text evidence="6">The sequence shown here is derived from an EMBL/GenBank/DDBJ whole genome shotgun (WGS) entry which is preliminary data.</text>
</comment>
<keyword evidence="2" id="KW-0853">WD repeat</keyword>
<protein>
    <recommendedName>
        <fullName evidence="8">WD repeat protein mio zinc-ribbon like domain-containing protein</fullName>
    </recommendedName>
</protein>
<dbReference type="Gene3D" id="2.130.10.10">
    <property type="entry name" value="YVTN repeat-like/Quinoprotein amine dehydrogenase"/>
    <property type="match status" value="1"/>
</dbReference>
<dbReference type="SMART" id="SM00320">
    <property type="entry name" value="WD40"/>
    <property type="match status" value="4"/>
</dbReference>
<dbReference type="SUPFAM" id="SSF50978">
    <property type="entry name" value="WD40 repeat-like"/>
    <property type="match status" value="1"/>
</dbReference>
<dbReference type="GO" id="GO:0034198">
    <property type="term" value="P:cellular response to amino acid starvation"/>
    <property type="evidence" value="ECO:0007669"/>
    <property type="project" value="TreeGrafter"/>
</dbReference>
<dbReference type="InterPro" id="IPR037593">
    <property type="entry name" value="MIOS/Sea4"/>
</dbReference>
<dbReference type="Pfam" id="PF21720">
    <property type="entry name" value="MIOS_WD40"/>
    <property type="match status" value="1"/>
</dbReference>
<evidence type="ECO:0000256" key="1">
    <source>
        <dbReference type="ARBA" id="ARBA00009713"/>
    </source>
</evidence>
<organism evidence="6 7">
    <name type="scientific">Acanthoscelides obtectus</name>
    <name type="common">Bean weevil</name>
    <name type="synonym">Bruchus obtectus</name>
    <dbReference type="NCBI Taxonomy" id="200917"/>
    <lineage>
        <taxon>Eukaryota</taxon>
        <taxon>Metazoa</taxon>
        <taxon>Ecdysozoa</taxon>
        <taxon>Arthropoda</taxon>
        <taxon>Hexapoda</taxon>
        <taxon>Insecta</taxon>
        <taxon>Pterygota</taxon>
        <taxon>Neoptera</taxon>
        <taxon>Endopterygota</taxon>
        <taxon>Coleoptera</taxon>
        <taxon>Polyphaga</taxon>
        <taxon>Cucujiformia</taxon>
        <taxon>Chrysomeloidea</taxon>
        <taxon>Chrysomelidae</taxon>
        <taxon>Bruchinae</taxon>
        <taxon>Bruchini</taxon>
        <taxon>Acanthoscelides</taxon>
    </lineage>
</organism>
<proteinExistence type="inferred from homology"/>
<evidence type="ECO:0000256" key="3">
    <source>
        <dbReference type="ARBA" id="ARBA00022737"/>
    </source>
</evidence>
<dbReference type="InterPro" id="IPR031488">
    <property type="entry name" value="Zn_ribbon_mio"/>
</dbReference>
<dbReference type="Pfam" id="PF21719">
    <property type="entry name" value="MIOS_a-sol"/>
    <property type="match status" value="1"/>
</dbReference>
<evidence type="ECO:0000313" key="6">
    <source>
        <dbReference type="EMBL" id="CAH1999918.1"/>
    </source>
</evidence>
<dbReference type="InterPro" id="IPR036322">
    <property type="entry name" value="WD40_repeat_dom_sf"/>
</dbReference>
<feature type="domain" description="GATOR2 complex protein MIO zinc-ribbon like" evidence="4">
    <location>
        <begin position="749"/>
        <end position="852"/>
    </location>
</feature>
<evidence type="ECO:0000259" key="4">
    <source>
        <dbReference type="Pfam" id="PF17034"/>
    </source>
</evidence>
<feature type="domain" description="MIOS-like alpha-solenoid" evidence="5">
    <location>
        <begin position="407"/>
        <end position="636"/>
    </location>
</feature>
<dbReference type="CDD" id="cd16691">
    <property type="entry name" value="mRING-H2-C3H3C2_Mio"/>
    <property type="match status" value="1"/>
</dbReference>